<dbReference type="PATRIC" id="fig|1396.428.peg.2516"/>
<reference evidence="1 2" key="1">
    <citation type="submission" date="2015-04" db="EMBL/GenBank/DDBJ databases">
        <title>Draft Genome Sequences of Eight Spore-Forming Food Isolates of Bacillus cereus Genome sequencing.</title>
        <authorList>
            <person name="Krawcyk A.O."/>
            <person name="de Jong A."/>
            <person name="Eijlander R.T."/>
            <person name="Berendsen E.M."/>
            <person name="Holsappel S."/>
            <person name="Wells-Bennik M."/>
            <person name="Kuipers O.P."/>
        </authorList>
    </citation>
    <scope>NUCLEOTIDE SEQUENCE [LARGE SCALE GENOMIC DNA]</scope>
    <source>
        <strain evidence="1 2">B4077</strain>
    </source>
</reference>
<accession>A0A0G8ED87</accession>
<proteinExistence type="predicted"/>
<evidence type="ECO:0000313" key="1">
    <source>
        <dbReference type="EMBL" id="KLA22218.1"/>
    </source>
</evidence>
<organism evidence="1 2">
    <name type="scientific">Bacillus cereus</name>
    <dbReference type="NCBI Taxonomy" id="1396"/>
    <lineage>
        <taxon>Bacteria</taxon>
        <taxon>Bacillati</taxon>
        <taxon>Bacillota</taxon>
        <taxon>Bacilli</taxon>
        <taxon>Bacillales</taxon>
        <taxon>Bacillaceae</taxon>
        <taxon>Bacillus</taxon>
        <taxon>Bacillus cereus group</taxon>
    </lineage>
</organism>
<sequence>MNKDSEMFKYLSSTGYSRKIMKYKLESYFEGIWQDEYLNLNMEIIRKIQKKYGHHDQVMIAIIDYVLFISKGILYLRYVEYLSSMIIGECIDSIRELLKYLYNEKPLRQELEKGLAVK</sequence>
<dbReference type="Proteomes" id="UP000035214">
    <property type="component" value="Unassembled WGS sequence"/>
</dbReference>
<gene>
    <name evidence="1" type="ORF">B4077_3164</name>
</gene>
<dbReference type="AlphaFoldDB" id="A0A0G8ED87"/>
<dbReference type="EMBL" id="LCYI01000062">
    <property type="protein sequence ID" value="KLA22218.1"/>
    <property type="molecule type" value="Genomic_DNA"/>
</dbReference>
<comment type="caution">
    <text evidence="1">The sequence shown here is derived from an EMBL/GenBank/DDBJ whole genome shotgun (WGS) entry which is preliminary data.</text>
</comment>
<evidence type="ECO:0000313" key="2">
    <source>
        <dbReference type="Proteomes" id="UP000035214"/>
    </source>
</evidence>
<name>A0A0G8ED87_BACCE</name>
<dbReference type="RefSeq" id="WP_046956828.1">
    <property type="nucleotide sequence ID" value="NZ_LCYI01000062.1"/>
</dbReference>
<protein>
    <submittedName>
        <fullName evidence="1">Uncharacterized protein</fullName>
    </submittedName>
</protein>